<name>A0A1Y2S9D2_9GAMM</name>
<dbReference type="RefSeq" id="WP_167376305.1">
    <property type="nucleotide sequence ID" value="NZ_CAWNGD010000071.1"/>
</dbReference>
<dbReference type="Gene3D" id="3.40.47.10">
    <property type="match status" value="2"/>
</dbReference>
<dbReference type="PANTHER" id="PTHR34069">
    <property type="entry name" value="3-OXOACYL-[ACYL-CARRIER-PROTEIN] SYNTHASE 3"/>
    <property type="match status" value="1"/>
</dbReference>
<dbReference type="PANTHER" id="PTHR34069:SF2">
    <property type="entry name" value="BETA-KETOACYL-[ACYL-CARRIER-PROTEIN] SYNTHASE III"/>
    <property type="match status" value="1"/>
</dbReference>
<evidence type="ECO:0000259" key="3">
    <source>
        <dbReference type="Pfam" id="PF08541"/>
    </source>
</evidence>
<evidence type="ECO:0000313" key="4">
    <source>
        <dbReference type="EMBL" id="OTA14526.1"/>
    </source>
</evidence>
<dbReference type="STRING" id="351656.Xvie_03617"/>
<reference evidence="4 5" key="1">
    <citation type="submission" date="2016-10" db="EMBL/GenBank/DDBJ databases">
        <title>Systematic genetic and metabolomic analysis of Xenorhabdus and Photorhabdus spp., highlights the requirements for a dual symbiotic and pathogenic life style.</title>
        <authorList>
            <person name="Tobias N.J."/>
            <person name="Wolff H."/>
            <person name="Djahanschiri B."/>
            <person name="Pidot S.J."/>
            <person name="Stinear T.P."/>
            <person name="Ebersberger I."/>
            <person name="Bode H.B."/>
        </authorList>
    </citation>
    <scope>NUCLEOTIDE SEQUENCE [LARGE SCALE GENOMIC DNA]</scope>
    <source>
        <strain evidence="4 5">DSM 22392</strain>
    </source>
</reference>
<dbReference type="InterPro" id="IPR013747">
    <property type="entry name" value="ACP_syn_III_C"/>
</dbReference>
<evidence type="ECO:0000313" key="5">
    <source>
        <dbReference type="Proteomes" id="UP000194350"/>
    </source>
</evidence>
<gene>
    <name evidence="4" type="primary">fabH_1</name>
    <name evidence="4" type="ORF">Xvie_03617</name>
</gene>
<feature type="domain" description="Beta-ketoacyl-[acyl-carrier-protein] synthase III C-terminal" evidence="3">
    <location>
        <begin position="227"/>
        <end position="308"/>
    </location>
</feature>
<dbReference type="SUPFAM" id="SSF53901">
    <property type="entry name" value="Thiolase-like"/>
    <property type="match status" value="2"/>
</dbReference>
<dbReference type="Pfam" id="PF08541">
    <property type="entry name" value="ACP_syn_III_C"/>
    <property type="match status" value="1"/>
</dbReference>
<dbReference type="InterPro" id="IPR016039">
    <property type="entry name" value="Thiolase-like"/>
</dbReference>
<dbReference type="EMBL" id="MUBJ01000028">
    <property type="protein sequence ID" value="OTA14526.1"/>
    <property type="molecule type" value="Genomic_DNA"/>
</dbReference>
<dbReference type="GO" id="GO:0033818">
    <property type="term" value="F:beta-ketoacyl-acyl-carrier-protein synthase III activity"/>
    <property type="evidence" value="ECO:0007669"/>
    <property type="project" value="UniProtKB-EC"/>
</dbReference>
<dbReference type="EC" id="2.3.1.180" evidence="4"/>
<evidence type="ECO:0000256" key="1">
    <source>
        <dbReference type="ARBA" id="ARBA00022679"/>
    </source>
</evidence>
<keyword evidence="5" id="KW-1185">Reference proteome</keyword>
<dbReference type="AlphaFoldDB" id="A0A1Y2S9D2"/>
<protein>
    <submittedName>
        <fullName evidence="4">3-oxoacyl-synthase 3</fullName>
        <ecNumber evidence="4">2.3.1.180</ecNumber>
    </submittedName>
</protein>
<dbReference type="GO" id="GO:0044550">
    <property type="term" value="P:secondary metabolite biosynthetic process"/>
    <property type="evidence" value="ECO:0007669"/>
    <property type="project" value="TreeGrafter"/>
</dbReference>
<sequence length="315" mass="35291">MLCNIQDIAVHFASCTQSVAEAAVSLGLLPIEAKMYERFYGLKHLPYDAEGSLLDLAQPAIERLLYSHPEIDTHLAYVVHCHTIPAIAPFDHATLAQYIQTRCHPDVEFCSYTMSHCSTALSALQFTASLLNDDEYAILLIAEKAFHRWIRLVPDTTIMGEAACAVLLSKTGQHFQVLDNRSQRAGQFALNNGFVTNTSNQKAFQEIYPTFLSQHVEWSLHHMQRIAQDIQYLLPHNVNKPSWQQVAKRINFSTDQIYLNNIEKYGHCFGCDPFINLYSLWKEGKLSSGDELLLVSVGLGATASSALILCGDIMN</sequence>
<keyword evidence="2 4" id="KW-0012">Acyltransferase</keyword>
<dbReference type="Proteomes" id="UP000194350">
    <property type="component" value="Unassembled WGS sequence"/>
</dbReference>
<accession>A0A1Y2S9D2</accession>
<comment type="caution">
    <text evidence="4">The sequence shown here is derived from an EMBL/GenBank/DDBJ whole genome shotgun (WGS) entry which is preliminary data.</text>
</comment>
<organism evidence="4 5">
    <name type="scientific">Xenorhabdus vietnamensis</name>
    <dbReference type="NCBI Taxonomy" id="351656"/>
    <lineage>
        <taxon>Bacteria</taxon>
        <taxon>Pseudomonadati</taxon>
        <taxon>Pseudomonadota</taxon>
        <taxon>Gammaproteobacteria</taxon>
        <taxon>Enterobacterales</taxon>
        <taxon>Morganellaceae</taxon>
        <taxon>Xenorhabdus</taxon>
    </lineage>
</organism>
<proteinExistence type="predicted"/>
<evidence type="ECO:0000256" key="2">
    <source>
        <dbReference type="ARBA" id="ARBA00023315"/>
    </source>
</evidence>
<keyword evidence="1 4" id="KW-0808">Transferase</keyword>